<name>A0A9P0LAU0_ACAOB</name>
<keyword evidence="3" id="KW-1185">Reference proteome</keyword>
<evidence type="ECO:0000313" key="2">
    <source>
        <dbReference type="EMBL" id="CAH1991134.1"/>
    </source>
</evidence>
<dbReference type="Pfam" id="PF13843">
    <property type="entry name" value="DDE_Tnp_1_7"/>
    <property type="match status" value="1"/>
</dbReference>
<organism evidence="2 3">
    <name type="scientific">Acanthoscelides obtectus</name>
    <name type="common">Bean weevil</name>
    <name type="synonym">Bruchus obtectus</name>
    <dbReference type="NCBI Taxonomy" id="200917"/>
    <lineage>
        <taxon>Eukaryota</taxon>
        <taxon>Metazoa</taxon>
        <taxon>Ecdysozoa</taxon>
        <taxon>Arthropoda</taxon>
        <taxon>Hexapoda</taxon>
        <taxon>Insecta</taxon>
        <taxon>Pterygota</taxon>
        <taxon>Neoptera</taxon>
        <taxon>Endopterygota</taxon>
        <taxon>Coleoptera</taxon>
        <taxon>Polyphaga</taxon>
        <taxon>Cucujiformia</taxon>
        <taxon>Chrysomeloidea</taxon>
        <taxon>Chrysomelidae</taxon>
        <taxon>Bruchinae</taxon>
        <taxon>Bruchini</taxon>
        <taxon>Acanthoscelides</taxon>
    </lineage>
</organism>
<dbReference type="PANTHER" id="PTHR46599:SF3">
    <property type="entry name" value="PIGGYBAC TRANSPOSABLE ELEMENT-DERIVED PROTEIN 4"/>
    <property type="match status" value="1"/>
</dbReference>
<dbReference type="Proteomes" id="UP001152888">
    <property type="component" value="Unassembled WGS sequence"/>
</dbReference>
<protein>
    <recommendedName>
        <fullName evidence="1">PiggyBac transposable element-derived protein domain-containing protein</fullName>
    </recommendedName>
</protein>
<sequence length="124" mass="14523">MLLDTLIDQYQKAYGPNTELSLDESLLRFRGRLGFRVYIKNKKDRNGIKFNKLMTSDGYLLNMEMYSGHRSDHTKDNSKTEKENHGHFSLTEKLVLRLMKPYLLKGARIVYGKTIENIETKDAY</sequence>
<evidence type="ECO:0000259" key="1">
    <source>
        <dbReference type="Pfam" id="PF13843"/>
    </source>
</evidence>
<gene>
    <name evidence="2" type="ORF">ACAOBT_LOCUS20092</name>
</gene>
<dbReference type="InterPro" id="IPR029526">
    <property type="entry name" value="PGBD"/>
</dbReference>
<dbReference type="EMBL" id="CAKOFQ010007106">
    <property type="protein sequence ID" value="CAH1991134.1"/>
    <property type="molecule type" value="Genomic_DNA"/>
</dbReference>
<feature type="domain" description="PiggyBac transposable element-derived protein" evidence="1">
    <location>
        <begin position="2"/>
        <end position="119"/>
    </location>
</feature>
<dbReference type="OrthoDB" id="6762130at2759"/>
<dbReference type="PANTHER" id="PTHR46599">
    <property type="entry name" value="PIGGYBAC TRANSPOSABLE ELEMENT-DERIVED PROTEIN 4"/>
    <property type="match status" value="1"/>
</dbReference>
<evidence type="ECO:0000313" key="3">
    <source>
        <dbReference type="Proteomes" id="UP001152888"/>
    </source>
</evidence>
<reference evidence="2" key="1">
    <citation type="submission" date="2022-03" db="EMBL/GenBank/DDBJ databases">
        <authorList>
            <person name="Sayadi A."/>
        </authorList>
    </citation>
    <scope>NUCLEOTIDE SEQUENCE</scope>
</reference>
<accession>A0A9P0LAU0</accession>
<comment type="caution">
    <text evidence="2">The sequence shown here is derived from an EMBL/GenBank/DDBJ whole genome shotgun (WGS) entry which is preliminary data.</text>
</comment>
<proteinExistence type="predicted"/>
<dbReference type="AlphaFoldDB" id="A0A9P0LAU0"/>